<dbReference type="Pfam" id="PF01871">
    <property type="entry name" value="AMMECR1"/>
    <property type="match status" value="1"/>
</dbReference>
<sequence>MRYVFGTGIVRWQLRRLHRPIFARITGRCSSAYGYLTHWTVIQAWPCQYRGVSDDSWADAVSGLAVAAVAARLAGRICSAGQLLAEVTTDGKIVEALSRTGASFVTLRRESRLRGCIGNLATNRALHLSIVHNARQAMVDPRLEPVVIEEWPWLSIEVSVLSDSEPMDVTGRDDLLAALRPGVDGLTLLLGDRRTTFLPTVWESLGTPERFVSGLLAKGGWGPAWPADMRAERYTTRSYSSRPPRPQLEGI</sequence>
<dbReference type="Gene3D" id="3.30.1490.150">
    <property type="entry name" value="Hypothetical protein ph0010, domain 2"/>
    <property type="match status" value="1"/>
</dbReference>
<dbReference type="Gene3D" id="3.30.700.20">
    <property type="entry name" value="Hypothetical protein ph0010, domain 1"/>
    <property type="match status" value="1"/>
</dbReference>
<dbReference type="InterPro" id="IPR023473">
    <property type="entry name" value="AMMECR1"/>
</dbReference>
<evidence type="ECO:0000259" key="1">
    <source>
        <dbReference type="PROSITE" id="PS51112"/>
    </source>
</evidence>
<evidence type="ECO:0000313" key="3">
    <source>
        <dbReference type="Proteomes" id="UP000317043"/>
    </source>
</evidence>
<dbReference type="InterPro" id="IPR027623">
    <property type="entry name" value="AmmeMemoSam_A"/>
</dbReference>
<gene>
    <name evidence="2" type="ORF">FB566_1641</name>
</gene>
<dbReference type="OrthoDB" id="9785549at2"/>
<dbReference type="InterPro" id="IPR027485">
    <property type="entry name" value="AMMECR1_N"/>
</dbReference>
<dbReference type="InParanoid" id="A0A543AU56"/>
<organism evidence="2 3">
    <name type="scientific">Stackebrandtia endophytica</name>
    <dbReference type="NCBI Taxonomy" id="1496996"/>
    <lineage>
        <taxon>Bacteria</taxon>
        <taxon>Bacillati</taxon>
        <taxon>Actinomycetota</taxon>
        <taxon>Actinomycetes</taxon>
        <taxon>Glycomycetales</taxon>
        <taxon>Glycomycetaceae</taxon>
        <taxon>Stackebrandtia</taxon>
    </lineage>
</organism>
<dbReference type="SUPFAM" id="SSF143447">
    <property type="entry name" value="AMMECR1-like"/>
    <property type="match status" value="1"/>
</dbReference>
<dbReference type="PANTHER" id="PTHR13016">
    <property type="entry name" value="AMMECR1 HOMOLOG"/>
    <property type="match status" value="1"/>
</dbReference>
<name>A0A543AU56_9ACTN</name>
<comment type="caution">
    <text evidence="2">The sequence shown here is derived from an EMBL/GenBank/DDBJ whole genome shotgun (WGS) entry which is preliminary data.</text>
</comment>
<keyword evidence="3" id="KW-1185">Reference proteome</keyword>
<dbReference type="InterPro" id="IPR036071">
    <property type="entry name" value="AMMECR1_dom_sf"/>
</dbReference>
<accession>A0A543AU56</accession>
<dbReference type="InterPro" id="IPR002733">
    <property type="entry name" value="AMMECR1_domain"/>
</dbReference>
<dbReference type="EMBL" id="VFOW01000001">
    <property type="protein sequence ID" value="TQL76121.1"/>
    <property type="molecule type" value="Genomic_DNA"/>
</dbReference>
<evidence type="ECO:0000313" key="2">
    <source>
        <dbReference type="EMBL" id="TQL76121.1"/>
    </source>
</evidence>
<dbReference type="AlphaFoldDB" id="A0A543AU56"/>
<reference evidence="2 3" key="1">
    <citation type="submission" date="2019-06" db="EMBL/GenBank/DDBJ databases">
        <title>Sequencing the genomes of 1000 actinobacteria strains.</title>
        <authorList>
            <person name="Klenk H.-P."/>
        </authorList>
    </citation>
    <scope>NUCLEOTIDE SEQUENCE [LARGE SCALE GENOMIC DNA]</scope>
    <source>
        <strain evidence="2 3">DSM 45928</strain>
    </source>
</reference>
<proteinExistence type="predicted"/>
<dbReference type="PROSITE" id="PS51112">
    <property type="entry name" value="AMMECR1"/>
    <property type="match status" value="1"/>
</dbReference>
<protein>
    <submittedName>
        <fullName evidence="2">Uncharacterized protein (TIGR00296 family)/AmmeMemoRadiSam system protein A</fullName>
    </submittedName>
</protein>
<feature type="domain" description="AMMECR1" evidence="1">
    <location>
        <begin position="61"/>
        <end position="250"/>
    </location>
</feature>
<dbReference type="NCBIfam" id="TIGR04335">
    <property type="entry name" value="AmmeMemoSam_A"/>
    <property type="match status" value="1"/>
</dbReference>
<dbReference type="Proteomes" id="UP000317043">
    <property type="component" value="Unassembled WGS sequence"/>
</dbReference>
<dbReference type="PANTHER" id="PTHR13016:SF0">
    <property type="entry name" value="AMME SYNDROME CANDIDATE GENE 1 PROTEIN"/>
    <property type="match status" value="1"/>
</dbReference>